<dbReference type="EMBL" id="LGRV01000003">
    <property type="protein sequence ID" value="KOS69685.1"/>
    <property type="molecule type" value="Genomic_DNA"/>
</dbReference>
<dbReference type="InterPro" id="IPR012334">
    <property type="entry name" value="Pectin_lyas_fold"/>
</dbReference>
<keyword evidence="2" id="KW-1185">Reference proteome</keyword>
<dbReference type="SUPFAM" id="SSF51126">
    <property type="entry name" value="Pectin lyase-like"/>
    <property type="match status" value="1"/>
</dbReference>
<evidence type="ECO:0000313" key="2">
    <source>
        <dbReference type="Proteomes" id="UP000050668"/>
    </source>
</evidence>
<proteinExistence type="predicted"/>
<protein>
    <recommendedName>
        <fullName evidence="3">Right handed beta helix domain-containing protein</fullName>
    </recommendedName>
</protein>
<dbReference type="InterPro" id="IPR011050">
    <property type="entry name" value="Pectin_lyase_fold/virulence"/>
</dbReference>
<evidence type="ECO:0008006" key="3">
    <source>
        <dbReference type="Google" id="ProtNLM"/>
    </source>
</evidence>
<accession>A0ABR5K4I0</accession>
<sequence length="459" mass="51282">MSILDSLKRVKKELLDQKHPFALEDVQFRQTYAIGYALLLCVKGYPSEMVKDDLKKLVALLDLPMEFKKQAIQVALQAEDETVHKVLQVLSKPIYKYFFMLDLYSQAQKDHKITEKEQEILVLFEELLQLNYAEIHFIRGFRLAMLRNDVEVGLKVVQAALEQNVVVPITSLSYFLPNFVYQDRMAQMTLLTGQKRKLSYATVLTGDVIVSKGAELDLNGMEVTFANNASIIVDGGTLKADGARFMASMDANKTMLSLRNIPQLKIENAQFFGGNIVRAMEMNNAHVELDSCLFEKCFDEERGGAVYFTNSESFILRNCVFAYNSSLGKGGSMYIAGTEAAHMKSRNFFGFISGGKVKKVKLIMEGCSFKESRSQMSGALHMYDAEIILKNTDFEVCTSQSGGAAVDTLNCKFEGSGNTFTKCKAAINEAVVVLGSAKLENETGFGKFETCEPKNILYK</sequence>
<dbReference type="Proteomes" id="UP000050668">
    <property type="component" value="Unassembled WGS sequence"/>
</dbReference>
<organism evidence="1 2">
    <name type="scientific">Lysinibacillus contaminans</name>
    <dbReference type="NCBI Taxonomy" id="1293441"/>
    <lineage>
        <taxon>Bacteria</taxon>
        <taxon>Bacillati</taxon>
        <taxon>Bacillota</taxon>
        <taxon>Bacilli</taxon>
        <taxon>Bacillales</taxon>
        <taxon>Bacillaceae</taxon>
        <taxon>Lysinibacillus</taxon>
    </lineage>
</organism>
<dbReference type="RefSeq" id="WP_053584557.1">
    <property type="nucleotide sequence ID" value="NZ_LGRV01000003.1"/>
</dbReference>
<comment type="caution">
    <text evidence="1">The sequence shown here is derived from an EMBL/GenBank/DDBJ whole genome shotgun (WGS) entry which is preliminary data.</text>
</comment>
<dbReference type="Gene3D" id="2.160.20.10">
    <property type="entry name" value="Single-stranded right-handed beta-helix, Pectin lyase-like"/>
    <property type="match status" value="1"/>
</dbReference>
<gene>
    <name evidence="1" type="ORF">AEA09_14600</name>
</gene>
<evidence type="ECO:0000313" key="1">
    <source>
        <dbReference type="EMBL" id="KOS69685.1"/>
    </source>
</evidence>
<name>A0ABR5K4I0_9BACI</name>
<reference evidence="2" key="1">
    <citation type="submission" date="2015-07" db="EMBL/GenBank/DDBJ databases">
        <title>Fjat-14205 dsm 2895.</title>
        <authorList>
            <person name="Liu B."/>
            <person name="Wang J."/>
            <person name="Zhu Y."/>
            <person name="Liu G."/>
            <person name="Chen Q."/>
            <person name="Chen Z."/>
            <person name="Lan J."/>
            <person name="Che J."/>
            <person name="Ge C."/>
            <person name="Shi H."/>
            <person name="Pan Z."/>
            <person name="Liu X."/>
        </authorList>
    </citation>
    <scope>NUCLEOTIDE SEQUENCE [LARGE SCALE GENOMIC DNA]</scope>
    <source>
        <strain evidence="2">DSM 25560</strain>
    </source>
</reference>